<dbReference type="GO" id="GO:0016747">
    <property type="term" value="F:acyltransferase activity, transferring groups other than amino-acyl groups"/>
    <property type="evidence" value="ECO:0007669"/>
    <property type="project" value="InterPro"/>
</dbReference>
<dbReference type="EMBL" id="VDES01000002">
    <property type="protein sequence ID" value="MBA1374468.1"/>
    <property type="molecule type" value="Genomic_DNA"/>
</dbReference>
<dbReference type="Gene3D" id="3.40.630.30">
    <property type="match status" value="1"/>
</dbReference>
<protein>
    <submittedName>
        <fullName evidence="2">GNAT family N-acetyltransferase</fullName>
    </submittedName>
</protein>
<reference evidence="2 3" key="1">
    <citation type="journal article" date="1994" name="Int. J. Syst. Bacteriol.">
        <title>Phylogenetic positions of novel aerobic, bacteriochlorophyll a-containing bacteria and description of Roseococcus thiosulfatophilus gen. nov., sp. nov., Erythromicrobium ramosum gen. nov., sp. nov., and Erythrobacter litoralis sp. nov.</title>
        <authorList>
            <person name="Yurkov V."/>
            <person name="Stackebrandt E."/>
            <person name="Holmes A."/>
            <person name="Fuerst J.A."/>
            <person name="Hugenholtz P."/>
            <person name="Golecki J."/>
            <person name="Gad'on N."/>
            <person name="Gorlenko V.M."/>
            <person name="Kompantseva E.I."/>
            <person name="Drews G."/>
        </authorList>
    </citation>
    <scope>NUCLEOTIDE SEQUENCE [LARGE SCALE GENOMIC DNA]</scope>
    <source>
        <strain evidence="2 3">KR-99</strain>
    </source>
</reference>
<dbReference type="InterPro" id="IPR016181">
    <property type="entry name" value="Acyl_CoA_acyltransferase"/>
</dbReference>
<dbReference type="SUPFAM" id="SSF55729">
    <property type="entry name" value="Acyl-CoA N-acyltransferases (Nat)"/>
    <property type="match status" value="1"/>
</dbReference>
<dbReference type="Proteomes" id="UP000589292">
    <property type="component" value="Unassembled WGS sequence"/>
</dbReference>
<evidence type="ECO:0000313" key="3">
    <source>
        <dbReference type="Proteomes" id="UP000589292"/>
    </source>
</evidence>
<proteinExistence type="predicted"/>
<evidence type="ECO:0000313" key="2">
    <source>
        <dbReference type="EMBL" id="MBA1374468.1"/>
    </source>
</evidence>
<dbReference type="AlphaFoldDB" id="A0A7V8U8W6"/>
<dbReference type="Pfam" id="PF13302">
    <property type="entry name" value="Acetyltransf_3"/>
    <property type="match status" value="1"/>
</dbReference>
<organism evidence="2 3">
    <name type="scientific">Sphingomonas ursincola</name>
    <dbReference type="NCBI Taxonomy" id="56361"/>
    <lineage>
        <taxon>Bacteria</taxon>
        <taxon>Pseudomonadati</taxon>
        <taxon>Pseudomonadota</taxon>
        <taxon>Alphaproteobacteria</taxon>
        <taxon>Sphingomonadales</taxon>
        <taxon>Sphingomonadaceae</taxon>
        <taxon>Sphingomonas</taxon>
    </lineage>
</organism>
<dbReference type="PROSITE" id="PS51186">
    <property type="entry name" value="GNAT"/>
    <property type="match status" value="1"/>
</dbReference>
<dbReference type="RefSeq" id="WP_181267283.1">
    <property type="nucleotide sequence ID" value="NZ_BAAAGB010000001.1"/>
</dbReference>
<feature type="domain" description="N-acetyltransferase" evidence="1">
    <location>
        <begin position="13"/>
        <end position="174"/>
    </location>
</feature>
<accession>A0A7V8U8W6</accession>
<dbReference type="PANTHER" id="PTHR43610:SF1">
    <property type="entry name" value="N-ACETYLTRANSFERASE DOMAIN-CONTAINING PROTEIN"/>
    <property type="match status" value="1"/>
</dbReference>
<dbReference type="InterPro" id="IPR000182">
    <property type="entry name" value="GNAT_dom"/>
</dbReference>
<keyword evidence="3" id="KW-1185">Reference proteome</keyword>
<evidence type="ECO:0000259" key="1">
    <source>
        <dbReference type="PROSITE" id="PS51186"/>
    </source>
</evidence>
<dbReference type="PANTHER" id="PTHR43610">
    <property type="entry name" value="BLL6696 PROTEIN"/>
    <property type="match status" value="1"/>
</dbReference>
<name>A0A7V8U8W6_9SPHN</name>
<comment type="caution">
    <text evidence="2">The sequence shown here is derived from an EMBL/GenBank/DDBJ whole genome shotgun (WGS) entry which is preliminary data.</text>
</comment>
<gene>
    <name evidence="2" type="ORF">FG486_08965</name>
</gene>
<keyword evidence="2" id="KW-0808">Transferase</keyword>
<sequence length="181" mass="20823">MSGLRTMLSDGDLRLELLADHHVEPLRAACARDTEIWDIYPISMLGEHFDKAMEEFHATTSWVRFAVLWRDQVIGMSSYINPDTRNHVVEIGGTYIEPSARGAAGVNTRMKRLMIEHAFAQGYTRIEFRVDARNLRSQAAVRKLGAMHEGTLRRNRITWTGFVRDTCVFGLLREDWERSRA</sequence>
<dbReference type="CDD" id="cd04301">
    <property type="entry name" value="NAT_SF"/>
    <property type="match status" value="1"/>
</dbReference>